<dbReference type="Proteomes" id="UP000507245">
    <property type="component" value="Unassembled WGS sequence"/>
</dbReference>
<organism evidence="2 3">
    <name type="scientific">Prunus armeniaca</name>
    <name type="common">Apricot</name>
    <name type="synonym">Armeniaca vulgaris</name>
    <dbReference type="NCBI Taxonomy" id="36596"/>
    <lineage>
        <taxon>Eukaryota</taxon>
        <taxon>Viridiplantae</taxon>
        <taxon>Streptophyta</taxon>
        <taxon>Embryophyta</taxon>
        <taxon>Tracheophyta</taxon>
        <taxon>Spermatophyta</taxon>
        <taxon>Magnoliopsida</taxon>
        <taxon>eudicotyledons</taxon>
        <taxon>Gunneridae</taxon>
        <taxon>Pentapetalae</taxon>
        <taxon>rosids</taxon>
        <taxon>fabids</taxon>
        <taxon>Rosales</taxon>
        <taxon>Rosaceae</taxon>
        <taxon>Amygdaloideae</taxon>
        <taxon>Amygdaleae</taxon>
        <taxon>Prunus</taxon>
    </lineage>
</organism>
<evidence type="ECO:0000313" key="3">
    <source>
        <dbReference type="Proteomes" id="UP000507245"/>
    </source>
</evidence>
<keyword evidence="1" id="KW-0472">Membrane</keyword>
<name>A0A6J5WCV6_PRUAR</name>
<proteinExistence type="predicted"/>
<sequence>MAPFSSPPRLPWGLKWWLSLVDLNKTPNTAKQIETKLQFVDLRRQVFLSISLLFLFFFFLTS</sequence>
<dbReference type="EMBL" id="CAEKKB010000001">
    <property type="protein sequence ID" value="CAB4298213.1"/>
    <property type="molecule type" value="Genomic_DNA"/>
</dbReference>
<reference evidence="3" key="1">
    <citation type="journal article" date="2020" name="Genome Biol.">
        <title>Gamete binning: chromosome-level and haplotype-resolved genome assembly enabled by high-throughput single-cell sequencing of gamete genomes.</title>
        <authorList>
            <person name="Campoy J.A."/>
            <person name="Sun H."/>
            <person name="Goel M."/>
            <person name="Jiao W.-B."/>
            <person name="Folz-Donahue K."/>
            <person name="Wang N."/>
            <person name="Rubio M."/>
            <person name="Liu C."/>
            <person name="Kukat C."/>
            <person name="Ruiz D."/>
            <person name="Huettel B."/>
            <person name="Schneeberger K."/>
        </authorList>
    </citation>
    <scope>NUCLEOTIDE SEQUENCE [LARGE SCALE GENOMIC DNA]</scope>
    <source>
        <strain evidence="3">cv. Rojo Pasion</strain>
    </source>
</reference>
<protein>
    <submittedName>
        <fullName evidence="2">Uncharacterized protein</fullName>
    </submittedName>
</protein>
<evidence type="ECO:0000313" key="2">
    <source>
        <dbReference type="EMBL" id="CAB4298213.1"/>
    </source>
</evidence>
<gene>
    <name evidence="2" type="ORF">ORAREDHAP_LOCUS10467</name>
</gene>
<evidence type="ECO:0000256" key="1">
    <source>
        <dbReference type="SAM" id="Phobius"/>
    </source>
</evidence>
<keyword evidence="3" id="KW-1185">Reference proteome</keyword>
<dbReference type="AlphaFoldDB" id="A0A6J5WCV6"/>
<feature type="transmembrane region" description="Helical" evidence="1">
    <location>
        <begin position="42"/>
        <end position="60"/>
    </location>
</feature>
<keyword evidence="1" id="KW-0812">Transmembrane</keyword>
<accession>A0A6J5WCV6</accession>
<keyword evidence="1" id="KW-1133">Transmembrane helix</keyword>